<keyword evidence="4" id="KW-1185">Reference proteome</keyword>
<organism evidence="3 4">
    <name type="scientific">Kouleothrix aurantiaca</name>
    <dbReference type="NCBI Taxonomy" id="186479"/>
    <lineage>
        <taxon>Bacteria</taxon>
        <taxon>Bacillati</taxon>
        <taxon>Chloroflexota</taxon>
        <taxon>Chloroflexia</taxon>
        <taxon>Chloroflexales</taxon>
        <taxon>Roseiflexineae</taxon>
        <taxon>Roseiflexaceae</taxon>
        <taxon>Kouleothrix</taxon>
    </lineage>
</organism>
<dbReference type="GO" id="GO:0005975">
    <property type="term" value="P:carbohydrate metabolic process"/>
    <property type="evidence" value="ECO:0007669"/>
    <property type="project" value="InterPro"/>
</dbReference>
<evidence type="ECO:0000259" key="2">
    <source>
        <dbReference type="Pfam" id="PF02878"/>
    </source>
</evidence>
<dbReference type="InterPro" id="IPR016055">
    <property type="entry name" value="A-D-PHexomutase_a/b/a-I/II/III"/>
</dbReference>
<gene>
    <name evidence="3" type="ORF">SE17_37495</name>
</gene>
<dbReference type="InterPro" id="IPR005844">
    <property type="entry name" value="A-D-PHexomutase_a/b/a-I"/>
</dbReference>
<comment type="similarity">
    <text evidence="1">Belongs to the phosphohexose mutase family.</text>
</comment>
<proteinExistence type="inferred from homology"/>
<evidence type="ECO:0000313" key="3">
    <source>
        <dbReference type="EMBL" id="KPV48544.1"/>
    </source>
</evidence>
<feature type="domain" description="Alpha-D-phosphohexomutase alpha/beta/alpha" evidence="2">
    <location>
        <begin position="16"/>
        <end position="88"/>
    </location>
</feature>
<dbReference type="Pfam" id="PF02878">
    <property type="entry name" value="PGM_PMM_I"/>
    <property type="match status" value="1"/>
</dbReference>
<dbReference type="AlphaFoldDB" id="A0A0P9EW14"/>
<dbReference type="Gene3D" id="3.40.120.10">
    <property type="entry name" value="Alpha-D-Glucose-1,6-Bisphosphate, subunit A, domain 3"/>
    <property type="match status" value="1"/>
</dbReference>
<evidence type="ECO:0000313" key="4">
    <source>
        <dbReference type="Proteomes" id="UP000050509"/>
    </source>
</evidence>
<evidence type="ECO:0000256" key="1">
    <source>
        <dbReference type="ARBA" id="ARBA00010231"/>
    </source>
</evidence>
<accession>A0A0P9EW14</accession>
<dbReference type="Proteomes" id="UP000050509">
    <property type="component" value="Unassembled WGS sequence"/>
</dbReference>
<reference evidence="3 4" key="1">
    <citation type="submission" date="2015-09" db="EMBL/GenBank/DDBJ databases">
        <title>Draft genome sequence of Kouleothrix aurantiaca JCM 19913.</title>
        <authorList>
            <person name="Hemp J."/>
        </authorList>
    </citation>
    <scope>NUCLEOTIDE SEQUENCE [LARGE SCALE GENOMIC DNA]</scope>
    <source>
        <strain evidence="3 4">COM-B</strain>
    </source>
</reference>
<feature type="non-terminal residue" evidence="3">
    <location>
        <position position="90"/>
    </location>
</feature>
<dbReference type="EMBL" id="LJCR01002571">
    <property type="protein sequence ID" value="KPV48544.1"/>
    <property type="molecule type" value="Genomic_DNA"/>
</dbReference>
<dbReference type="SUPFAM" id="SSF53738">
    <property type="entry name" value="Phosphoglucomutase, first 3 domains"/>
    <property type="match status" value="1"/>
</dbReference>
<sequence length="90" mass="10357">MSQRPRLTRQYWEGTTAADFTLDGVYQRCQQIGQVLQAQRWRCLVTHDTRFMAGQFARYAYLVLQAQGVTTAFFSPPAPFPAVELALEQR</sequence>
<name>A0A0P9EW14_9CHLR</name>
<comment type="caution">
    <text evidence="3">The sequence shown here is derived from an EMBL/GenBank/DDBJ whole genome shotgun (WGS) entry which is preliminary data.</text>
</comment>
<protein>
    <recommendedName>
        <fullName evidence="2">Alpha-D-phosphohexomutase alpha/beta/alpha domain-containing protein</fullName>
    </recommendedName>
</protein>
<dbReference type="GO" id="GO:0016868">
    <property type="term" value="F:intramolecular phosphotransferase activity"/>
    <property type="evidence" value="ECO:0007669"/>
    <property type="project" value="InterPro"/>
</dbReference>